<name>A0A422LUC5_LACPA</name>
<sequence length="56" mass="6632">MVTDLCQNVLRKRNFAGRPIPCKVLNARKTERVFLDNRRHCRLHFVIRPNLLSISD</sequence>
<organism evidence="1 2">
    <name type="scientific">Lacticaseibacillus paracasei</name>
    <name type="common">Lactobacillus paracasei</name>
    <dbReference type="NCBI Taxonomy" id="1597"/>
    <lineage>
        <taxon>Bacteria</taxon>
        <taxon>Bacillati</taxon>
        <taxon>Bacillota</taxon>
        <taxon>Bacilli</taxon>
        <taxon>Lactobacillales</taxon>
        <taxon>Lactobacillaceae</taxon>
        <taxon>Lacticaseibacillus</taxon>
    </lineage>
</organism>
<comment type="caution">
    <text evidence="1">The sequence shown here is derived from an EMBL/GenBank/DDBJ whole genome shotgun (WGS) entry which is preliminary data.</text>
</comment>
<dbReference type="AlphaFoldDB" id="A0A422LUC5"/>
<protein>
    <submittedName>
        <fullName evidence="1">Uncharacterized protein</fullName>
    </submittedName>
</protein>
<proteinExistence type="predicted"/>
<dbReference type="Proteomes" id="UP000284123">
    <property type="component" value="Unassembled WGS sequence"/>
</dbReference>
<evidence type="ECO:0000313" key="2">
    <source>
        <dbReference type="Proteomes" id="UP000284123"/>
    </source>
</evidence>
<evidence type="ECO:0000313" key="1">
    <source>
        <dbReference type="EMBL" id="RNE29999.1"/>
    </source>
</evidence>
<reference evidence="1 2" key="1">
    <citation type="journal article" date="2018" name="Front. Microbiol.">
        <title>Conversion of Methionine to Cysteine in Lactobacillus paracasei Depends on the Highly Mobile cysK-ctl-cysE Gene Cluster.</title>
        <authorList>
            <person name="Wuthrich D."/>
            <person name="Irmler S."/>
            <person name="Berthoud H."/>
            <person name="Guggenbuhl B."/>
            <person name="Eugster E."/>
            <person name="Bruggmann R."/>
        </authorList>
    </citation>
    <scope>NUCLEOTIDE SEQUENCE [LARGE SCALE GENOMIC DNA]</scope>
    <source>
        <strain evidence="1 2">FAM6012</strain>
    </source>
</reference>
<dbReference type="EMBL" id="LKGI01000066">
    <property type="protein sequence ID" value="RNE29999.1"/>
    <property type="molecule type" value="Genomic_DNA"/>
</dbReference>
<gene>
    <name evidence="1" type="ORF">FAM6012_01785</name>
</gene>
<accession>A0A422LUC5</accession>